<dbReference type="Proteomes" id="UP000184204">
    <property type="component" value="Unassembled WGS sequence"/>
</dbReference>
<dbReference type="InterPro" id="IPR001387">
    <property type="entry name" value="Cro/C1-type_HTH"/>
</dbReference>
<dbReference type="KEGG" id="cpro:CPRO_07450"/>
<accession>A0A120MK70</accession>
<evidence type="ECO:0000313" key="4">
    <source>
        <dbReference type="Proteomes" id="UP000184204"/>
    </source>
</evidence>
<name>A0A120MK70_ANAPI</name>
<reference evidence="3" key="2">
    <citation type="submission" date="2016-01" db="EMBL/GenBank/DDBJ databases">
        <authorList>
            <person name="Poehlein A."/>
            <person name="Schlien K."/>
            <person name="Gottschalk G."/>
            <person name="Buckel W."/>
            <person name="Daniel R."/>
        </authorList>
    </citation>
    <scope>NUCLEOTIDE SEQUENCE [LARGE SCALE GENOMIC DNA]</scope>
    <source>
        <strain evidence="3">X2</strain>
    </source>
</reference>
<dbReference type="GO" id="GO:0003677">
    <property type="term" value="F:DNA binding"/>
    <property type="evidence" value="ECO:0007669"/>
    <property type="project" value="InterPro"/>
</dbReference>
<reference evidence="2" key="4">
    <citation type="submission" date="2016-11" db="EMBL/GenBank/DDBJ databases">
        <authorList>
            <person name="Varghese N."/>
            <person name="Submissions S."/>
        </authorList>
    </citation>
    <scope>NUCLEOTIDE SEQUENCE</scope>
    <source>
        <strain evidence="2">DSM 1682</strain>
    </source>
</reference>
<dbReference type="EMBL" id="FQUA01000002">
    <property type="protein sequence ID" value="SHE44504.1"/>
    <property type="molecule type" value="Genomic_DNA"/>
</dbReference>
<dbReference type="OrthoDB" id="2224275at2"/>
<proteinExistence type="predicted"/>
<reference evidence="1 3" key="1">
    <citation type="journal article" date="2016" name="Genome Announc.">
        <title>Complete Genome Sequence of the Amino Acid-Fermenting Clostridium propionicum X2 (DSM 1682).</title>
        <authorList>
            <person name="Poehlein A."/>
            <person name="Schlien K."/>
            <person name="Chowdhury N.P."/>
            <person name="Gottschalk G."/>
            <person name="Buckel W."/>
            <person name="Daniel R."/>
        </authorList>
    </citation>
    <scope>NUCLEOTIDE SEQUENCE [LARGE SCALE GENOMIC DNA]</scope>
    <source>
        <strain evidence="1 3">X2</strain>
    </source>
</reference>
<keyword evidence="3" id="KW-1185">Reference proteome</keyword>
<organism evidence="2 4">
    <name type="scientific">Anaerotignum propionicum DSM 1682</name>
    <dbReference type="NCBI Taxonomy" id="991789"/>
    <lineage>
        <taxon>Bacteria</taxon>
        <taxon>Bacillati</taxon>
        <taxon>Bacillota</taxon>
        <taxon>Clostridia</taxon>
        <taxon>Lachnospirales</taxon>
        <taxon>Anaerotignaceae</taxon>
        <taxon>Anaerotignum</taxon>
    </lineage>
</organism>
<dbReference type="RefSeq" id="WP_066047963.1">
    <property type="nucleotide sequence ID" value="NZ_CP014223.1"/>
</dbReference>
<protein>
    <recommendedName>
        <fullName evidence="5">Phage repressor protein</fullName>
    </recommendedName>
</protein>
<dbReference type="InterPro" id="IPR010982">
    <property type="entry name" value="Lambda_DNA-bd_dom_sf"/>
</dbReference>
<dbReference type="AlphaFoldDB" id="A0A120MK70"/>
<evidence type="ECO:0000313" key="1">
    <source>
        <dbReference type="EMBL" id="AMJ40346.1"/>
    </source>
</evidence>
<evidence type="ECO:0000313" key="3">
    <source>
        <dbReference type="Proteomes" id="UP000068026"/>
    </source>
</evidence>
<dbReference type="CDD" id="cd00093">
    <property type="entry name" value="HTH_XRE"/>
    <property type="match status" value="1"/>
</dbReference>
<dbReference type="EMBL" id="CP014223">
    <property type="protein sequence ID" value="AMJ40346.1"/>
    <property type="molecule type" value="Genomic_DNA"/>
</dbReference>
<reference evidence="4" key="3">
    <citation type="submission" date="2016-11" db="EMBL/GenBank/DDBJ databases">
        <authorList>
            <person name="Jaros S."/>
            <person name="Januszkiewicz K."/>
            <person name="Wedrychowicz H."/>
        </authorList>
    </citation>
    <scope>NUCLEOTIDE SEQUENCE [LARGE SCALE GENOMIC DNA]</scope>
    <source>
        <strain evidence="4">DSM 1682</strain>
    </source>
</reference>
<sequence length="73" mass="8079">MNTNMQLLKGKIVERQTTQEAVADAVGIDRSTFYRKLKTNGMSFSIAEAHKIVAAIPLTMEEAMAIFFDNTVA</sequence>
<dbReference type="Proteomes" id="UP000068026">
    <property type="component" value="Chromosome"/>
</dbReference>
<evidence type="ECO:0000313" key="2">
    <source>
        <dbReference type="EMBL" id="SHE44504.1"/>
    </source>
</evidence>
<gene>
    <name evidence="1" type="ORF">CPRO_07450</name>
    <name evidence="2" type="ORF">SAMN02745151_00734</name>
</gene>
<evidence type="ECO:0008006" key="5">
    <source>
        <dbReference type="Google" id="ProtNLM"/>
    </source>
</evidence>
<dbReference type="SUPFAM" id="SSF47413">
    <property type="entry name" value="lambda repressor-like DNA-binding domains"/>
    <property type="match status" value="1"/>
</dbReference>